<proteinExistence type="inferred from homology"/>
<evidence type="ECO:0000256" key="3">
    <source>
        <dbReference type="ARBA" id="ARBA00023127"/>
    </source>
</evidence>
<feature type="compositionally biased region" description="Low complexity" evidence="6">
    <location>
        <begin position="33"/>
        <end position="42"/>
    </location>
</feature>
<reference evidence="9" key="1">
    <citation type="submission" date="2016-07" db="EMBL/GenBank/DDBJ databases">
        <title>De novo transcriptome assembly of four accessions of the metal hyperaccumulator plant Noccaea caerulescens.</title>
        <authorList>
            <person name="Blande D."/>
            <person name="Halimaa P."/>
            <person name="Tervahauta A.I."/>
            <person name="Aarts M.G."/>
            <person name="Karenlampi S.O."/>
        </authorList>
    </citation>
    <scope>NUCLEOTIDE SEQUENCE</scope>
</reference>
<gene>
    <name evidence="9" type="ORF">GA_TR13572_c0_g1_i1_g.42885</name>
</gene>
<name>A0A1J3CSD6_NOCCA</name>
<dbReference type="Pfam" id="PF02984">
    <property type="entry name" value="Cyclin_C"/>
    <property type="match status" value="1"/>
</dbReference>
<dbReference type="InterPro" id="IPR004367">
    <property type="entry name" value="Cyclin_C-dom"/>
</dbReference>
<dbReference type="InterPro" id="IPR013763">
    <property type="entry name" value="Cyclin-like_dom"/>
</dbReference>
<protein>
    <submittedName>
        <fullName evidence="9">Cyclin-A2-3</fullName>
    </submittedName>
</protein>
<evidence type="ECO:0000259" key="8">
    <source>
        <dbReference type="SMART" id="SM01332"/>
    </source>
</evidence>
<dbReference type="GO" id="GO:0044772">
    <property type="term" value="P:mitotic cell cycle phase transition"/>
    <property type="evidence" value="ECO:0007669"/>
    <property type="project" value="InterPro"/>
</dbReference>
<dbReference type="InterPro" id="IPR006671">
    <property type="entry name" value="Cyclin_N"/>
</dbReference>
<keyword evidence="2" id="KW-0132">Cell division</keyword>
<feature type="domain" description="Cyclin-like" evidence="7">
    <location>
        <begin position="233"/>
        <end position="317"/>
    </location>
</feature>
<feature type="domain" description="Cyclin C-terminal" evidence="8">
    <location>
        <begin position="326"/>
        <end position="449"/>
    </location>
</feature>
<keyword evidence="4" id="KW-0131">Cell cycle</keyword>
<dbReference type="SMART" id="SM01332">
    <property type="entry name" value="Cyclin_C"/>
    <property type="match status" value="1"/>
</dbReference>
<dbReference type="Pfam" id="PF00134">
    <property type="entry name" value="Cyclin_N"/>
    <property type="match status" value="1"/>
</dbReference>
<keyword evidence="3 5" id="KW-0195">Cyclin</keyword>
<dbReference type="CDD" id="cd20506">
    <property type="entry name" value="CYCLIN_AtCycA-like_rpt2"/>
    <property type="match status" value="1"/>
</dbReference>
<dbReference type="InterPro" id="IPR046965">
    <property type="entry name" value="Cyclin_A/B-like"/>
</dbReference>
<dbReference type="SMART" id="SM00385">
    <property type="entry name" value="CYCLIN"/>
    <property type="match status" value="2"/>
</dbReference>
<dbReference type="GO" id="GO:0016538">
    <property type="term" value="F:cyclin-dependent protein serine/threonine kinase regulator activity"/>
    <property type="evidence" value="ECO:0007669"/>
    <property type="project" value="InterPro"/>
</dbReference>
<evidence type="ECO:0000256" key="4">
    <source>
        <dbReference type="ARBA" id="ARBA00023306"/>
    </source>
</evidence>
<evidence type="ECO:0000256" key="1">
    <source>
        <dbReference type="ARBA" id="ARBA00006955"/>
    </source>
</evidence>
<evidence type="ECO:0000259" key="7">
    <source>
        <dbReference type="SMART" id="SM00385"/>
    </source>
</evidence>
<organism evidence="9">
    <name type="scientific">Noccaea caerulescens</name>
    <name type="common">Alpine penny-cress</name>
    <name type="synonym">Thlaspi caerulescens</name>
    <dbReference type="NCBI Taxonomy" id="107243"/>
    <lineage>
        <taxon>Eukaryota</taxon>
        <taxon>Viridiplantae</taxon>
        <taxon>Streptophyta</taxon>
        <taxon>Embryophyta</taxon>
        <taxon>Tracheophyta</taxon>
        <taxon>Spermatophyta</taxon>
        <taxon>Magnoliopsida</taxon>
        <taxon>eudicotyledons</taxon>
        <taxon>Gunneridae</taxon>
        <taxon>Pentapetalae</taxon>
        <taxon>rosids</taxon>
        <taxon>malvids</taxon>
        <taxon>Brassicales</taxon>
        <taxon>Brassicaceae</taxon>
        <taxon>Coluteocarpeae</taxon>
        <taxon>Noccaea</taxon>
    </lineage>
</organism>
<dbReference type="SUPFAM" id="SSF47954">
    <property type="entry name" value="Cyclin-like"/>
    <property type="match status" value="2"/>
</dbReference>
<dbReference type="PANTHER" id="PTHR10177">
    <property type="entry name" value="CYCLINS"/>
    <property type="match status" value="1"/>
</dbReference>
<dbReference type="GO" id="GO:0051301">
    <property type="term" value="P:cell division"/>
    <property type="evidence" value="ECO:0007669"/>
    <property type="project" value="UniProtKB-KW"/>
</dbReference>
<evidence type="ECO:0000256" key="2">
    <source>
        <dbReference type="ARBA" id="ARBA00022618"/>
    </source>
</evidence>
<dbReference type="FunFam" id="1.10.472.10:FF:000167">
    <property type="entry name" value="Mitotic cyclin 6"/>
    <property type="match status" value="1"/>
</dbReference>
<dbReference type="InterPro" id="IPR039361">
    <property type="entry name" value="Cyclin"/>
</dbReference>
<dbReference type="CDD" id="cd20562">
    <property type="entry name" value="CYCLIN_AtCycA_like_rpt1"/>
    <property type="match status" value="1"/>
</dbReference>
<comment type="similarity">
    <text evidence="1">Belongs to the cyclin family. Cyclin AB subfamily.</text>
</comment>
<evidence type="ECO:0000313" key="9">
    <source>
        <dbReference type="EMBL" id="JAU10817.1"/>
    </source>
</evidence>
<evidence type="ECO:0000256" key="6">
    <source>
        <dbReference type="SAM" id="MobiDB-lite"/>
    </source>
</evidence>
<dbReference type="Gene3D" id="1.10.472.10">
    <property type="entry name" value="Cyclin-like"/>
    <property type="match status" value="2"/>
</dbReference>
<dbReference type="PIRSF" id="PIRSF001771">
    <property type="entry name" value="Cyclin_A_B_D_E"/>
    <property type="match status" value="1"/>
</dbReference>
<feature type="region of interest" description="Disordered" evidence="6">
    <location>
        <begin position="28"/>
        <end position="58"/>
    </location>
</feature>
<dbReference type="FunFam" id="1.10.472.10:FF:000013">
    <property type="entry name" value="Cyclin A1"/>
    <property type="match status" value="1"/>
</dbReference>
<evidence type="ECO:0000256" key="5">
    <source>
        <dbReference type="RuleBase" id="RU000383"/>
    </source>
</evidence>
<dbReference type="EMBL" id="GEVI01021503">
    <property type="protein sequence ID" value="JAU10817.1"/>
    <property type="molecule type" value="Transcribed_RNA"/>
</dbReference>
<feature type="domain" description="Cyclin-like" evidence="7">
    <location>
        <begin position="330"/>
        <end position="418"/>
    </location>
</feature>
<dbReference type="AlphaFoldDB" id="A0A1J3CSD6"/>
<accession>A0A1J3CSD6</accession>
<dbReference type="InterPro" id="IPR036915">
    <property type="entry name" value="Cyclin-like_sf"/>
</dbReference>
<sequence length="456" mass="51186">MSSSGISKMGKENAVSRPFTRAFASALRASEVTSTTTTQNQQRANTKRPALEDPKATAPFKKKKRAVLGDISNVSFNAAKLEAKSIKQVKGSPASTSQLTSSVTSEVTDLQSGTDAKAEAVSVTAGNLSLCKGTDDTADNCIEKLDFRLSPRPLGRSASTVEKTAVVGSSTAPVIPKFIDIDSDDIDPLLCCLYAPEIYYNLRVSELNRRPVPDFMERMQKEVTPSMRGILVDWLVEVSEEYTLVPDTLYLTVYLIDWFLHGNYVERQRLQLLGITCMLIASKYEEINAPRIEEFCFITDNTYTRDQVLEMENQVLKHFSFQIYTPTPKMFLRRFLRAAHASHLRPSLEIEFLASYLTELTLMDYHFLKFLPSVIAASAVFLAKWTLDQSNHPWNATLEHYTTYKASDLKASVHALQDVQLNTKGCPLSSIRDKYRQDKFKSVAVLRSPKLLDTLF</sequence>